<dbReference type="HAMAP" id="MF_03069">
    <property type="entry name" value="Kintoun"/>
    <property type="match status" value="1"/>
</dbReference>
<dbReference type="KEGG" id="tad:TRIADDRAFT_58275"/>
<dbReference type="HOGENOM" id="CLU_018349_1_0_1"/>
<evidence type="ECO:0000313" key="7">
    <source>
        <dbReference type="EMBL" id="EDV23536.1"/>
    </source>
</evidence>
<evidence type="ECO:0000313" key="8">
    <source>
        <dbReference type="Proteomes" id="UP000009022"/>
    </source>
</evidence>
<protein>
    <recommendedName>
        <fullName evidence="3">Protein kintoun</fullName>
    </recommendedName>
    <alternativeName>
        <fullName evidence="3">Dynein assembly factor 2, axonemal homolog</fullName>
    </alternativeName>
</protein>
<name>B3S1C4_TRIAD</name>
<dbReference type="InterPro" id="IPR034727">
    <property type="entry name" value="Kintoun"/>
</dbReference>
<evidence type="ECO:0000256" key="3">
    <source>
        <dbReference type="HAMAP-Rule" id="MF_03069"/>
    </source>
</evidence>
<dbReference type="OrthoDB" id="546764at2759"/>
<dbReference type="STRING" id="10228.B3S1C4"/>
<evidence type="ECO:0000256" key="4">
    <source>
        <dbReference type="SAM" id="MobiDB-lite"/>
    </source>
</evidence>
<feature type="region of interest" description="Disordered" evidence="4">
    <location>
        <begin position="571"/>
        <end position="599"/>
    </location>
</feature>
<keyword evidence="8" id="KW-1185">Reference proteome</keyword>
<dbReference type="InterPro" id="IPR008978">
    <property type="entry name" value="HSP20-like_chaperone"/>
</dbReference>
<evidence type="ECO:0000256" key="2">
    <source>
        <dbReference type="ARBA" id="ARBA00024190"/>
    </source>
</evidence>
<feature type="region of interest" description="Disordered" evidence="4">
    <location>
        <begin position="249"/>
        <end position="274"/>
    </location>
</feature>
<dbReference type="RefSeq" id="XP_002114446.1">
    <property type="nucleotide sequence ID" value="XM_002114410.1"/>
</dbReference>
<comment type="similarity">
    <text evidence="3">Belongs to the PIH1 family. Kintoun subfamily.</text>
</comment>
<dbReference type="Gene3D" id="2.60.40.790">
    <property type="match status" value="1"/>
</dbReference>
<dbReference type="EMBL" id="DS985247">
    <property type="protein sequence ID" value="EDV23536.1"/>
    <property type="molecule type" value="Genomic_DNA"/>
</dbReference>
<sequence>MAADKKSDLKLTKDESDRFKKAFENEEFRKMFFDYAKEISDPENRKKYEEEIAMMEMERGVDVKFLHPKPGFVVKTAYKDTKKKVLINIAWSDAVAKATATSKKVSPDGSKRPGQQWSIPYSLAPIREDLDKAHNSCDVCDAVFHQEIYEKSQNDQRLKQLLIDTALDGIEREFKKKLDRKNLKFPKLAYKGVPSPTVIRNKSKEACIAILTNEYASFSYLNRHRTPPDDQDSPIKFPNPYKAVDELKERQEQRKHQAKDNSKSKQDPTAPKYTIVQRSNFDLKDYRDSRDSAPSTRPNELSVSIELPLLDSATGLDLDVFETYITLQHKDPNYNLSAALPYPVDTDNGSAKFDTLKKCLIVTLPVLPSKETNNPVTYIAKTLALSSVALQIQDSSESKPIKNEVNSPQYTYSQTDDEVVFVIHVQDIDSSTMKSKFLERQFSLEFSATEATNTTEREIKHFSLYTEFIDGCFNINSCNIDIKPYNLVVKLIKDSSYKYQWSKFMAGISPCELEEKFFITPENIEMLSQENENDNWANGSDYKVAAEVAEKTSEQLVVNIDVEKVKSSMTDSYEKDVTKSSVDHNGDQKSYKNEQEISNANKSEEKITLATSENLITSSSAVKATPKDDSISSIDDLKSIETSVDIRNNDATKTSPDTKVLISPVEDIPSLTSADDNEIVNKVLDNDDNSQNQQAKTNLDLSQAKTSIRITKDLSSKFKNNLIFELDD</sequence>
<dbReference type="eggNOG" id="KOG4356">
    <property type="taxonomic scope" value="Eukaryota"/>
</dbReference>
<dbReference type="GO" id="GO:0120293">
    <property type="term" value="C:dynein axonemal particle"/>
    <property type="evidence" value="ECO:0007669"/>
    <property type="project" value="UniProtKB-SubCell"/>
</dbReference>
<proteinExistence type="inferred from homology"/>
<organism evidence="7 8">
    <name type="scientific">Trichoplax adhaerens</name>
    <name type="common">Trichoplax reptans</name>
    <dbReference type="NCBI Taxonomy" id="10228"/>
    <lineage>
        <taxon>Eukaryota</taxon>
        <taxon>Metazoa</taxon>
        <taxon>Placozoa</taxon>
        <taxon>Uniplacotomia</taxon>
        <taxon>Trichoplacea</taxon>
        <taxon>Trichoplacidae</taxon>
        <taxon>Trichoplax</taxon>
    </lineage>
</organism>
<dbReference type="Proteomes" id="UP000009022">
    <property type="component" value="Unassembled WGS sequence"/>
</dbReference>
<keyword evidence="1 3" id="KW-0963">Cytoplasm</keyword>
<evidence type="ECO:0000256" key="1">
    <source>
        <dbReference type="ARBA" id="ARBA00022490"/>
    </source>
</evidence>
<feature type="compositionally biased region" description="Basic and acidic residues" evidence="4">
    <location>
        <begin position="249"/>
        <end position="266"/>
    </location>
</feature>
<comment type="subcellular location">
    <subcellularLocation>
        <location evidence="3">Cytoplasm</location>
    </subcellularLocation>
    <subcellularLocation>
        <location evidence="2">Dynein axonemal particle</location>
    </subcellularLocation>
</comment>
<dbReference type="GeneID" id="6755342"/>
<dbReference type="InterPro" id="IPR012981">
    <property type="entry name" value="PIH1_N"/>
</dbReference>
<reference evidence="7 8" key="1">
    <citation type="journal article" date="2008" name="Nature">
        <title>The Trichoplax genome and the nature of placozoans.</title>
        <authorList>
            <person name="Srivastava M."/>
            <person name="Begovic E."/>
            <person name="Chapman J."/>
            <person name="Putnam N.H."/>
            <person name="Hellsten U."/>
            <person name="Kawashima T."/>
            <person name="Kuo A."/>
            <person name="Mitros T."/>
            <person name="Salamov A."/>
            <person name="Carpenter M.L."/>
            <person name="Signorovitch A.Y."/>
            <person name="Moreno M.A."/>
            <person name="Kamm K."/>
            <person name="Grimwood J."/>
            <person name="Schmutz J."/>
            <person name="Shapiro H."/>
            <person name="Grigoriev I.V."/>
            <person name="Buss L.W."/>
            <person name="Schierwater B."/>
            <person name="Dellaporta S.L."/>
            <person name="Rokhsar D.S."/>
        </authorList>
    </citation>
    <scope>NUCLEOTIDE SEQUENCE [LARGE SCALE GENOMIC DNA]</scope>
    <source>
        <strain evidence="7 8">Grell-BS-1999</strain>
    </source>
</reference>
<dbReference type="Pfam" id="PF18201">
    <property type="entry name" value="PIH1_CS"/>
    <property type="match status" value="1"/>
</dbReference>
<dbReference type="InterPro" id="IPR050734">
    <property type="entry name" value="PIH1/Kintoun_subfamily"/>
</dbReference>
<dbReference type="InterPro" id="IPR041442">
    <property type="entry name" value="PIH1D1/2/3_CS-like"/>
</dbReference>
<feature type="domain" description="PIH1 N-terminal" evidence="5">
    <location>
        <begin position="39"/>
        <end position="205"/>
    </location>
</feature>
<dbReference type="PANTHER" id="PTHR22997">
    <property type="entry name" value="PIH1 DOMAIN-CONTAINING PROTEIN 1"/>
    <property type="match status" value="1"/>
</dbReference>
<dbReference type="PhylomeDB" id="B3S1C4"/>
<dbReference type="GO" id="GO:0005737">
    <property type="term" value="C:cytoplasm"/>
    <property type="evidence" value="ECO:0000318"/>
    <property type="project" value="GO_Central"/>
</dbReference>
<dbReference type="GO" id="GO:0060285">
    <property type="term" value="P:cilium-dependent cell motility"/>
    <property type="evidence" value="ECO:0007669"/>
    <property type="project" value="UniProtKB-UniRule"/>
</dbReference>
<comment type="function">
    <text evidence="3">Required for cytoplasmic pre-assembly of axonemal dyneins, thereby playing a central role in motility in cilia and flagella. Involved in pre-assembly of dynein arm complexes in the cytoplasm before intraflagellar transport loads them for the ciliary compartment.</text>
</comment>
<dbReference type="GO" id="GO:0070286">
    <property type="term" value="P:axonemal dynein complex assembly"/>
    <property type="evidence" value="ECO:0007669"/>
    <property type="project" value="UniProtKB-UniRule"/>
</dbReference>
<evidence type="ECO:0000259" key="5">
    <source>
        <dbReference type="Pfam" id="PF08190"/>
    </source>
</evidence>
<dbReference type="InParanoid" id="B3S1C4"/>
<accession>B3S1C4</accession>
<dbReference type="Pfam" id="PF08190">
    <property type="entry name" value="PIH1"/>
    <property type="match status" value="1"/>
</dbReference>
<dbReference type="CTD" id="6755342"/>
<dbReference type="AlphaFoldDB" id="B3S1C4"/>
<gene>
    <name evidence="7" type="ORF">TRIADDRAFT_58275</name>
</gene>
<dbReference type="OMA" id="FINICCC"/>
<feature type="compositionally biased region" description="Basic and acidic residues" evidence="4">
    <location>
        <begin position="571"/>
        <end position="595"/>
    </location>
</feature>
<feature type="domain" description="PIH1D1/2/3 CS-like" evidence="6">
    <location>
        <begin position="268"/>
        <end position="367"/>
    </location>
</feature>
<evidence type="ECO:0000259" key="6">
    <source>
        <dbReference type="Pfam" id="PF18201"/>
    </source>
</evidence>
<dbReference type="PANTHER" id="PTHR22997:SF3">
    <property type="entry name" value="PROTEIN KINTOUN"/>
    <property type="match status" value="1"/>
</dbReference>